<evidence type="ECO:0000259" key="6">
    <source>
        <dbReference type="Pfam" id="PF10433"/>
    </source>
</evidence>
<protein>
    <recommendedName>
        <fullName evidence="4">Cleavage and polyadenylation specificity factor subunit 1</fullName>
    </recommendedName>
</protein>
<dbReference type="Gene3D" id="1.10.150.910">
    <property type="match status" value="1"/>
</dbReference>
<dbReference type="FunFam" id="1.10.150.910:FF:000005">
    <property type="entry name" value="Cleavage and polyadenylation specific factor 1"/>
    <property type="match status" value="1"/>
</dbReference>
<dbReference type="Proteomes" id="UP000094527">
    <property type="component" value="Unassembled WGS sequence"/>
</dbReference>
<feature type="domain" description="RSE1/DDB1/CPSF1 second beta-propeller" evidence="7">
    <location>
        <begin position="528"/>
        <end position="954"/>
    </location>
</feature>
<proteinExistence type="inferred from homology"/>
<feature type="domain" description="RSE1/DDB1/CPSF1 first beta-propeller" evidence="6">
    <location>
        <begin position="16"/>
        <end position="410"/>
    </location>
</feature>
<feature type="domain" description="RSE1/DDB1/CPSF1 C-terminal" evidence="5">
    <location>
        <begin position="1027"/>
        <end position="1361"/>
    </location>
</feature>
<comment type="caution">
    <text evidence="8">The sequence shown here is derived from an EMBL/GenBank/DDBJ whole genome shotgun (WGS) entry which is preliminary data.</text>
</comment>
<dbReference type="Pfam" id="PF23726">
    <property type="entry name" value="Beta-prop_RSE1_2nd"/>
    <property type="match status" value="1"/>
</dbReference>
<dbReference type="InterPro" id="IPR018846">
    <property type="entry name" value="Beta-prop_RSE1/DDB1/CPSF1_1st"/>
</dbReference>
<dbReference type="Gene3D" id="2.130.10.10">
    <property type="entry name" value="YVTN repeat-like/Quinoprotein amine dehydrogenase"/>
    <property type="match status" value="2"/>
</dbReference>
<dbReference type="InterPro" id="IPR015943">
    <property type="entry name" value="WD40/YVTN_repeat-like_dom_sf"/>
</dbReference>
<sequence>MFSISKELHPPTGVEMVSYCYFFDRREKNLVVAGANDIRVFRFVPDIYESTHQDESKPPKMKLECMGEYRFHGTLMAMESMPLSLARDALLLCFQDAKLSIVEYDPETHDLRTISLHYFETEDLHGGCLHKPNSILRVDPEGRCAALLVFGKQLVIIPFLRRDAVFDEHFAEPSDIKPNIASLNRIPQLRSYTVDLKNLDEKVDNVIDFKFLHGYYEPTLVFIYEPIRTYVGRVTARQDTCALVAVSLNVSQKVHPCIWTVANLPHDCYKVLPVPKPIGGVLVMTQNCLLYLHQSVPPYAIGLNSIARKATSFPLRDQENVNMTLDSCQADFLSHDKVLLSLKGGELYVMTLLCDAMRSVRGFHFDKAASSVLTSCILICDKDYVFLGSRLGNSLLLRLSEKGTVKEVIEQSELVNGEKNGDETIDIADFDEEDDDVIRVKRSRLAMDQEEAEVYGNEKRTHFIITTFAFEVCDSLLNVGPCGSMALGEPPFLSEDFTALDDPDLEIVTTSGYGKNGALCVIQRSIRPQIVTTILIPGVKDLWTLFTPDDAANHGLIVVSQENKTIVLQTGEDINQIHDSGFKSDSGSIFIANLGNLKYIVQVYKDGLRLLQGSDEVQRVNLDLTSDIVFVSVADPYVGILTEEGQVVIVTLTGDKLQTTLTQLHKKSKITALSCYCDVSGLFTIDAPSNDSPEEQIVKLARIKKEMRDEEELLYGNPDAADTNFKRQQAASTARWWRRNRFRQQTIASTSWLIIARETGALEILTLPDLQLRLQVIDFAMCPRTLGHTTQKLVTDESESIPEANELLMVGLGHQNRRPVLFARFGEDMHLYEAYPYYEESYTDILKLRFAKIKHHLILRERNAPKAKSPSDPTFHSTIRYHFRFFPYLGGYSGVFICGSYPHWAFMTTTGQLRLHPMGIDSKILAFAPFNNPNCPQGGFIYCNADYDFRICMLPKHLSYDAPWPIRKVPLRCTPHFIVYHIESKTYVVALSTTEFSAKICRVAGDEKEFIEEQKDERFPLPTRDSFSIRLFSPATWEVIPNTTQEMEPFENVLCLKIVDLAYEGSRSGLRGYLAVGTNYSYGEDTTSRGRVMIIDIIEVEPEPGQPLTKHKCKILHTKEHKGPVTALASVVGFLCAAVGQKLYLWQLKDEDLVGIAFIDTQIYIHQMISVKNLIYIADFYKSVSLLRFQETHRTLAVVSRDFKPLEVYGIGFLIDNTQLGLIVADRDKNLVVYMYQPQSRESFGGQRLIRKADFHLGQNVVAFSRVRCKVLDPSTTKRNSRAIEKRHVTFYTTLDGAAGFLLPISERTYRRLLMLQNVLCNHIQHRAALNPKAFRILRTTDRTVGNPAKGIIDGEVVWEFVALPWNEKNDVCKKIGSKIEEIVEDLMEIDRISAHF</sequence>
<evidence type="ECO:0000313" key="8">
    <source>
        <dbReference type="EMBL" id="ODN03853.1"/>
    </source>
</evidence>
<name>A0A1D2NF24_ORCCI</name>
<dbReference type="InterPro" id="IPR058543">
    <property type="entry name" value="Beta-prop_RSE1/DDB1/CPSF1_2nd"/>
</dbReference>
<dbReference type="GO" id="GO:0031123">
    <property type="term" value="P:RNA 3'-end processing"/>
    <property type="evidence" value="ECO:0007669"/>
    <property type="project" value="UniProtKB-ARBA"/>
</dbReference>
<evidence type="ECO:0000256" key="2">
    <source>
        <dbReference type="ARBA" id="ARBA00023242"/>
    </source>
</evidence>
<evidence type="ECO:0000256" key="3">
    <source>
        <dbReference type="ARBA" id="ARBA00038446"/>
    </source>
</evidence>
<organism evidence="8 9">
    <name type="scientific">Orchesella cincta</name>
    <name type="common">Springtail</name>
    <name type="synonym">Podura cincta</name>
    <dbReference type="NCBI Taxonomy" id="48709"/>
    <lineage>
        <taxon>Eukaryota</taxon>
        <taxon>Metazoa</taxon>
        <taxon>Ecdysozoa</taxon>
        <taxon>Arthropoda</taxon>
        <taxon>Hexapoda</taxon>
        <taxon>Collembola</taxon>
        <taxon>Entomobryomorpha</taxon>
        <taxon>Entomobryoidea</taxon>
        <taxon>Orchesellidae</taxon>
        <taxon>Orchesellinae</taxon>
        <taxon>Orchesella</taxon>
    </lineage>
</organism>
<dbReference type="PANTHER" id="PTHR10644">
    <property type="entry name" value="DNA REPAIR/RNA PROCESSING CPSF FAMILY"/>
    <property type="match status" value="1"/>
</dbReference>
<dbReference type="EMBL" id="LJIJ01000061">
    <property type="protein sequence ID" value="ODN03853.1"/>
    <property type="molecule type" value="Genomic_DNA"/>
</dbReference>
<dbReference type="Pfam" id="PF03178">
    <property type="entry name" value="CPSF_A"/>
    <property type="match status" value="1"/>
</dbReference>
<evidence type="ECO:0000313" key="9">
    <source>
        <dbReference type="Proteomes" id="UP000094527"/>
    </source>
</evidence>
<accession>A0A1D2NF24</accession>
<evidence type="ECO:0000256" key="4">
    <source>
        <dbReference type="ARBA" id="ARBA00068483"/>
    </source>
</evidence>
<reference evidence="8 9" key="1">
    <citation type="journal article" date="2016" name="Genome Biol. Evol.">
        <title>Gene Family Evolution Reflects Adaptation to Soil Environmental Stressors in the Genome of the Collembolan Orchesella cincta.</title>
        <authorList>
            <person name="Faddeeva-Vakhrusheva A."/>
            <person name="Derks M.F."/>
            <person name="Anvar S.Y."/>
            <person name="Agamennone V."/>
            <person name="Suring W."/>
            <person name="Smit S."/>
            <person name="van Straalen N.M."/>
            <person name="Roelofs D."/>
        </authorList>
    </citation>
    <scope>NUCLEOTIDE SEQUENCE [LARGE SCALE GENOMIC DNA]</scope>
    <source>
        <tissue evidence="8">Mixed pool</tissue>
    </source>
</reference>
<evidence type="ECO:0000259" key="5">
    <source>
        <dbReference type="Pfam" id="PF03178"/>
    </source>
</evidence>
<dbReference type="STRING" id="48709.A0A1D2NF24"/>
<dbReference type="GO" id="GO:0003676">
    <property type="term" value="F:nucleic acid binding"/>
    <property type="evidence" value="ECO:0007669"/>
    <property type="project" value="InterPro"/>
</dbReference>
<keyword evidence="9" id="KW-1185">Reference proteome</keyword>
<gene>
    <name evidence="8" type="ORF">Ocin01_02827</name>
</gene>
<dbReference type="Pfam" id="PF10433">
    <property type="entry name" value="Beta-prop_RSE1_1st"/>
    <property type="match status" value="1"/>
</dbReference>
<dbReference type="InterPro" id="IPR004871">
    <property type="entry name" value="RSE1/DDB1/CPSF1_C"/>
</dbReference>
<dbReference type="InterPro" id="IPR050358">
    <property type="entry name" value="RSE1/DDB1/CFT1"/>
</dbReference>
<dbReference type="OrthoDB" id="6109at2759"/>
<comment type="similarity">
    <text evidence="3">Belongs to the CPSF1 family.</text>
</comment>
<dbReference type="OMA" id="PMTKFKL"/>
<dbReference type="GO" id="GO:0005634">
    <property type="term" value="C:nucleus"/>
    <property type="evidence" value="ECO:0007669"/>
    <property type="project" value="UniProtKB-SubCell"/>
</dbReference>
<dbReference type="FunFam" id="2.130.10.10:FF:000118">
    <property type="entry name" value="Cleavage and polyadenylation specificity factor subunit 1"/>
    <property type="match status" value="1"/>
</dbReference>
<dbReference type="FunFam" id="2.130.10.10:FF:000100">
    <property type="entry name" value="Cleavage and polyadenylation specificity factor subunit 1"/>
    <property type="match status" value="1"/>
</dbReference>
<comment type="subcellular location">
    <subcellularLocation>
        <location evidence="1">Nucleus</location>
    </subcellularLocation>
</comment>
<keyword evidence="2" id="KW-0539">Nucleus</keyword>
<evidence type="ECO:0000256" key="1">
    <source>
        <dbReference type="ARBA" id="ARBA00004123"/>
    </source>
</evidence>
<evidence type="ECO:0000259" key="7">
    <source>
        <dbReference type="Pfam" id="PF23726"/>
    </source>
</evidence>